<evidence type="ECO:0000259" key="8">
    <source>
        <dbReference type="PROSITE" id="PS51387"/>
    </source>
</evidence>
<evidence type="ECO:0000313" key="9">
    <source>
        <dbReference type="EMBL" id="GJN36649.1"/>
    </source>
</evidence>
<dbReference type="GO" id="GO:0019853">
    <property type="term" value="P:L-ascorbic acid biosynthetic process"/>
    <property type="evidence" value="ECO:0007669"/>
    <property type="project" value="UniProtKB-KW"/>
</dbReference>
<name>A0AAV5FP80_ELECO</name>
<dbReference type="InterPro" id="IPR016171">
    <property type="entry name" value="Vanillyl_alc_oxidase_C-sub2"/>
</dbReference>
<feature type="region of interest" description="Disordered" evidence="7">
    <location>
        <begin position="30"/>
        <end position="52"/>
    </location>
</feature>
<proteinExistence type="inferred from homology"/>
<dbReference type="GO" id="GO:0050105">
    <property type="term" value="F:L-gulonolactone oxidase activity"/>
    <property type="evidence" value="ECO:0007669"/>
    <property type="project" value="UniProtKB-EC"/>
</dbReference>
<dbReference type="InterPro" id="IPR016166">
    <property type="entry name" value="FAD-bd_PCMH"/>
</dbReference>
<comment type="caution">
    <text evidence="9">The sequence shown here is derived from an EMBL/GenBank/DDBJ whole genome shotgun (WGS) entry which is preliminary data.</text>
</comment>
<evidence type="ECO:0000256" key="7">
    <source>
        <dbReference type="SAM" id="MobiDB-lite"/>
    </source>
</evidence>
<evidence type="ECO:0000256" key="4">
    <source>
        <dbReference type="ARBA" id="ARBA00022644"/>
    </source>
</evidence>
<dbReference type="SUPFAM" id="SSF56176">
    <property type="entry name" value="FAD-binding/transporter-associated domain-like"/>
    <property type="match status" value="1"/>
</dbReference>
<evidence type="ECO:0000256" key="3">
    <source>
        <dbReference type="ARBA" id="ARBA00013121"/>
    </source>
</evidence>
<dbReference type="InterPro" id="IPR016169">
    <property type="entry name" value="FAD-bd_PCMH_sub2"/>
</dbReference>
<sequence length="562" mass="61159">MASDRASAMQLWHVPQLYGQQRARHLQLQRPQAVPRRGSSVPTHGSRAGGCRGLRCAGEAQGEGKHRVLPQFPKLACPGGDTGTVISTARLNHVVSVDTDRNQITVESGMILKDLFDAAAAAGMALPNSPYFYGLTIGGLLATGAHGTSLIRKGGAVHEHVIKVRIVTPAPPSERIGGRFAVVREIGADDPDLNAAKVSLGVLGVISQVTLQLDPLFKRSLTIIRKDSDADLVELVSTWGHKHEFGDMYWLPGQRKVLLGQIDRVDVSTPGDGLNQAFFQPRPISDVVRERSQEDQLQELGSDDASCQASSKVPSALQEGGFGFLNDGKNFTGYPVVGYNHKMQASGSCIFSPEDGPEVCVWNPRINGTFVHDSAVSVTLADVPAFVSDLMRLRDRNPKAFCTLDLHLGILFRYIKGSTAYLGKTHDSVEFDLIYYRSREPGRPIMHADLIDEIEQIALYKYAGLPHWGKNRNYVFNDTAGRFPRLHDFLDVKARFDPDGVFSSQWSDQILGINGSPVISAPGCAVEGLCTCTQDSDCAPGYVCSQGKVYPDARVCTVPLPR</sequence>
<evidence type="ECO:0000313" key="10">
    <source>
        <dbReference type="Proteomes" id="UP001054889"/>
    </source>
</evidence>
<dbReference type="PANTHER" id="PTHR13878">
    <property type="entry name" value="GULONOLACTONE OXIDASE"/>
    <property type="match status" value="1"/>
</dbReference>
<gene>
    <name evidence="9" type="primary">gb25529</name>
    <name evidence="9" type="ORF">PR202_gb25529</name>
</gene>
<organism evidence="9 10">
    <name type="scientific">Eleusine coracana subsp. coracana</name>
    <dbReference type="NCBI Taxonomy" id="191504"/>
    <lineage>
        <taxon>Eukaryota</taxon>
        <taxon>Viridiplantae</taxon>
        <taxon>Streptophyta</taxon>
        <taxon>Embryophyta</taxon>
        <taxon>Tracheophyta</taxon>
        <taxon>Spermatophyta</taxon>
        <taxon>Magnoliopsida</taxon>
        <taxon>Liliopsida</taxon>
        <taxon>Poales</taxon>
        <taxon>Poaceae</taxon>
        <taxon>PACMAD clade</taxon>
        <taxon>Chloridoideae</taxon>
        <taxon>Cynodonteae</taxon>
        <taxon>Eleusininae</taxon>
        <taxon>Eleusine</taxon>
    </lineage>
</organism>
<reference evidence="9" key="1">
    <citation type="journal article" date="2018" name="DNA Res.">
        <title>Multiple hybrid de novo genome assembly of finger millet, an orphan allotetraploid crop.</title>
        <authorList>
            <person name="Hatakeyama M."/>
            <person name="Aluri S."/>
            <person name="Balachadran M.T."/>
            <person name="Sivarajan S.R."/>
            <person name="Patrignani A."/>
            <person name="Gruter S."/>
            <person name="Poveda L."/>
            <person name="Shimizu-Inatsugi R."/>
            <person name="Baeten J."/>
            <person name="Francoijs K.J."/>
            <person name="Nataraja K.N."/>
            <person name="Reddy Y.A.N."/>
            <person name="Phadnis S."/>
            <person name="Ravikumar R.L."/>
            <person name="Schlapbach R."/>
            <person name="Sreeman S.M."/>
            <person name="Shimizu K.K."/>
        </authorList>
    </citation>
    <scope>NUCLEOTIDE SEQUENCE</scope>
</reference>
<evidence type="ECO:0000256" key="6">
    <source>
        <dbReference type="ARBA" id="ARBA00048083"/>
    </source>
</evidence>
<dbReference type="EMBL" id="BQKI01000090">
    <property type="protein sequence ID" value="GJN36649.1"/>
    <property type="molecule type" value="Genomic_DNA"/>
</dbReference>
<dbReference type="Gene3D" id="3.30.70.2520">
    <property type="match status" value="1"/>
</dbReference>
<accession>A0AAV5FP80</accession>
<dbReference type="InterPro" id="IPR010030">
    <property type="entry name" value="GULO_Plant"/>
</dbReference>
<dbReference type="Gene3D" id="1.10.45.10">
    <property type="entry name" value="Vanillyl-alcohol Oxidase, Chain A, domain 4"/>
    <property type="match status" value="1"/>
</dbReference>
<dbReference type="Pfam" id="PF01565">
    <property type="entry name" value="FAD_binding_4"/>
    <property type="match status" value="1"/>
</dbReference>
<evidence type="ECO:0000256" key="5">
    <source>
        <dbReference type="ARBA" id="ARBA00023002"/>
    </source>
</evidence>
<dbReference type="NCBIfam" id="TIGR01677">
    <property type="entry name" value="pln_FAD_oxido"/>
    <property type="match status" value="1"/>
</dbReference>
<dbReference type="InterPro" id="IPR006094">
    <property type="entry name" value="Oxid_FAD_bind_N"/>
</dbReference>
<dbReference type="PANTHER" id="PTHR13878:SF90">
    <property type="entry name" value="L-GULONOLACTONE OXIDASE"/>
    <property type="match status" value="1"/>
</dbReference>
<dbReference type="Gene3D" id="3.30.465.10">
    <property type="match status" value="1"/>
</dbReference>
<evidence type="ECO:0000256" key="1">
    <source>
        <dbReference type="ARBA" id="ARBA00005147"/>
    </source>
</evidence>
<dbReference type="GO" id="GO:0071949">
    <property type="term" value="F:FAD binding"/>
    <property type="evidence" value="ECO:0007669"/>
    <property type="project" value="InterPro"/>
</dbReference>
<dbReference type="Pfam" id="PF22906">
    <property type="entry name" value="GULLO2-like_3rd"/>
    <property type="match status" value="1"/>
</dbReference>
<dbReference type="InterPro" id="IPR007173">
    <property type="entry name" value="ALO_C"/>
</dbReference>
<reference evidence="9" key="2">
    <citation type="submission" date="2021-12" db="EMBL/GenBank/DDBJ databases">
        <title>Resequencing data analysis of finger millet.</title>
        <authorList>
            <person name="Hatakeyama M."/>
            <person name="Aluri S."/>
            <person name="Balachadran M.T."/>
            <person name="Sivarajan S.R."/>
            <person name="Poveda L."/>
            <person name="Shimizu-Inatsugi R."/>
            <person name="Schlapbach R."/>
            <person name="Sreeman S.M."/>
            <person name="Shimizu K.K."/>
        </authorList>
    </citation>
    <scope>NUCLEOTIDE SEQUENCE</scope>
</reference>
<dbReference type="EC" id="1.1.3.8" evidence="3"/>
<comment type="similarity">
    <text evidence="2">Belongs to the oxygen-dependent FAD-linked oxidoreductase family.</text>
</comment>
<protein>
    <recommendedName>
        <fullName evidence="3">L-gulonolactone oxidase</fullName>
        <ecNumber evidence="3">1.1.3.8</ecNumber>
    </recommendedName>
</protein>
<evidence type="ECO:0000256" key="2">
    <source>
        <dbReference type="ARBA" id="ARBA00005466"/>
    </source>
</evidence>
<feature type="domain" description="FAD-binding PCMH-type" evidence="8">
    <location>
        <begin position="1"/>
        <end position="216"/>
    </location>
</feature>
<dbReference type="PROSITE" id="PS51387">
    <property type="entry name" value="FAD_PCMH"/>
    <property type="match status" value="1"/>
</dbReference>
<keyword evidence="10" id="KW-1185">Reference proteome</keyword>
<dbReference type="GO" id="GO:0003885">
    <property type="term" value="F:D-arabinono-1,4-lactone oxidase activity"/>
    <property type="evidence" value="ECO:0007669"/>
    <property type="project" value="InterPro"/>
</dbReference>
<dbReference type="AlphaFoldDB" id="A0AAV5FP80"/>
<comment type="pathway">
    <text evidence="1">Cofactor biosynthesis; L-ascorbate biosynthesis.</text>
</comment>
<comment type="catalytic activity">
    <reaction evidence="6">
        <text>L-gulono-1,4-lactone + O2 = L-ascorbate + H2O2 + H(+)</text>
        <dbReference type="Rhea" id="RHEA:32363"/>
        <dbReference type="ChEBI" id="CHEBI:15378"/>
        <dbReference type="ChEBI" id="CHEBI:15379"/>
        <dbReference type="ChEBI" id="CHEBI:16240"/>
        <dbReference type="ChEBI" id="CHEBI:17587"/>
        <dbReference type="ChEBI" id="CHEBI:38290"/>
        <dbReference type="EC" id="1.1.3.8"/>
    </reaction>
</comment>
<dbReference type="InterPro" id="IPR055154">
    <property type="entry name" value="GULLO2-like_C"/>
</dbReference>
<keyword evidence="4" id="KW-0060">Ascorbate biosynthesis</keyword>
<keyword evidence="5" id="KW-0560">Oxidoreductase</keyword>
<dbReference type="Proteomes" id="UP001054889">
    <property type="component" value="Unassembled WGS sequence"/>
</dbReference>
<dbReference type="InterPro" id="IPR036318">
    <property type="entry name" value="FAD-bd_PCMH-like_sf"/>
</dbReference>
<dbReference type="GO" id="GO:0016020">
    <property type="term" value="C:membrane"/>
    <property type="evidence" value="ECO:0007669"/>
    <property type="project" value="InterPro"/>
</dbReference>
<dbReference type="InterPro" id="IPR050432">
    <property type="entry name" value="FAD-linked_Oxidoreductases_BP"/>
</dbReference>
<dbReference type="Pfam" id="PF04030">
    <property type="entry name" value="ALO"/>
    <property type="match status" value="1"/>
</dbReference>